<evidence type="ECO:0000256" key="2">
    <source>
        <dbReference type="ARBA" id="ARBA00022801"/>
    </source>
</evidence>
<dbReference type="PANTHER" id="PTHR48081:SF8">
    <property type="entry name" value="ALPHA_BETA HYDROLASE FOLD-3 DOMAIN-CONTAINING PROTEIN-RELATED"/>
    <property type="match status" value="1"/>
</dbReference>
<dbReference type="PROSITE" id="PS01173">
    <property type="entry name" value="LIPASE_GDXG_HIS"/>
    <property type="match status" value="1"/>
</dbReference>
<sequence length="312" mass="33148">MVQRVVDLFNGAFAQLNTDISVKSILLARQAMSRSKQHLEKTPPQMAQVQDLAITGPDSSLPARLYTPMGAGHAPGPGLVFFHGGGFLVGDLAGYDNAVRRLAASARIRVLSVEYRLAPEHPFPAAHDDAQAALLWVFANAEKLGLDPGQISVGGDSAGGTLSAWLAQWASQTGIVLHSQLLLFPLLQLVEARSNQRKSPEGHILGKPALMAIRKHFAVDADLNDPRLSPLYGAKSPNLCPALIVTCGLDPLHAEGKAYADMLVAMGVKVDALHFKLMPHGFINLTALVPGAEAASLDAFEAYGRFAGTLAE</sequence>
<keyword evidence="2" id="KW-0378">Hydrolase</keyword>
<name>A0A3B0R4R8_9ZZZZ</name>
<evidence type="ECO:0000313" key="4">
    <source>
        <dbReference type="EMBL" id="VAV86617.1"/>
    </source>
</evidence>
<dbReference type="PANTHER" id="PTHR48081">
    <property type="entry name" value="AB HYDROLASE SUPERFAMILY PROTEIN C4A8.06C"/>
    <property type="match status" value="1"/>
</dbReference>
<dbReference type="EMBL" id="UOEE01000005">
    <property type="protein sequence ID" value="VAV86617.1"/>
    <property type="molecule type" value="Genomic_DNA"/>
</dbReference>
<reference evidence="4" key="1">
    <citation type="submission" date="2018-06" db="EMBL/GenBank/DDBJ databases">
        <authorList>
            <person name="Zhirakovskaya E."/>
        </authorList>
    </citation>
    <scope>NUCLEOTIDE SEQUENCE</scope>
</reference>
<evidence type="ECO:0000259" key="3">
    <source>
        <dbReference type="Pfam" id="PF07859"/>
    </source>
</evidence>
<dbReference type="InterPro" id="IPR002168">
    <property type="entry name" value="Lipase_GDXG_HIS_AS"/>
</dbReference>
<proteinExistence type="inferred from homology"/>
<organism evidence="4">
    <name type="scientific">hydrothermal vent metagenome</name>
    <dbReference type="NCBI Taxonomy" id="652676"/>
    <lineage>
        <taxon>unclassified sequences</taxon>
        <taxon>metagenomes</taxon>
        <taxon>ecological metagenomes</taxon>
    </lineage>
</organism>
<dbReference type="GO" id="GO:0016787">
    <property type="term" value="F:hydrolase activity"/>
    <property type="evidence" value="ECO:0007669"/>
    <property type="project" value="UniProtKB-KW"/>
</dbReference>
<comment type="similarity">
    <text evidence="1">Belongs to the 'GDXG' lipolytic enzyme family.</text>
</comment>
<feature type="domain" description="Alpha/beta hydrolase fold-3" evidence="3">
    <location>
        <begin position="79"/>
        <end position="283"/>
    </location>
</feature>
<dbReference type="AlphaFoldDB" id="A0A3B0R4R8"/>
<dbReference type="InterPro" id="IPR013094">
    <property type="entry name" value="AB_hydrolase_3"/>
</dbReference>
<gene>
    <name evidence="4" type="ORF">MNBD_ALPHA06-2131</name>
</gene>
<dbReference type="InterPro" id="IPR050300">
    <property type="entry name" value="GDXG_lipolytic_enzyme"/>
</dbReference>
<dbReference type="Gene3D" id="3.40.50.1820">
    <property type="entry name" value="alpha/beta hydrolase"/>
    <property type="match status" value="1"/>
</dbReference>
<accession>A0A3B0R4R8</accession>
<dbReference type="InterPro" id="IPR029058">
    <property type="entry name" value="AB_hydrolase_fold"/>
</dbReference>
<dbReference type="SUPFAM" id="SSF53474">
    <property type="entry name" value="alpha/beta-Hydrolases"/>
    <property type="match status" value="1"/>
</dbReference>
<dbReference type="Pfam" id="PF07859">
    <property type="entry name" value="Abhydrolase_3"/>
    <property type="match status" value="1"/>
</dbReference>
<protein>
    <recommendedName>
        <fullName evidence="3">Alpha/beta hydrolase fold-3 domain-containing protein</fullName>
    </recommendedName>
</protein>
<evidence type="ECO:0000256" key="1">
    <source>
        <dbReference type="ARBA" id="ARBA00010515"/>
    </source>
</evidence>